<name>A0A9P9WMC6_9PEZI</name>
<evidence type="ECO:0000256" key="3">
    <source>
        <dbReference type="SAM" id="MobiDB-lite"/>
    </source>
</evidence>
<dbReference type="Proteomes" id="UP000829685">
    <property type="component" value="Unassembled WGS sequence"/>
</dbReference>
<evidence type="ECO:0000256" key="1">
    <source>
        <dbReference type="ARBA" id="ARBA00022997"/>
    </source>
</evidence>
<dbReference type="SUPFAM" id="SSF51556">
    <property type="entry name" value="Metallo-dependent hydrolases"/>
    <property type="match status" value="1"/>
</dbReference>
<comment type="caution">
    <text evidence="4">The sequence shown here is derived from an EMBL/GenBank/DDBJ whole genome shotgun (WGS) entry which is preliminary data.</text>
</comment>
<reference evidence="4" key="1">
    <citation type="submission" date="2021-03" db="EMBL/GenBank/DDBJ databases">
        <title>Revisited historic fungal species revealed as producer of novel bioactive compounds through whole genome sequencing and comparative genomics.</title>
        <authorList>
            <person name="Vignolle G.A."/>
            <person name="Hochenegger N."/>
            <person name="Mach R.L."/>
            <person name="Mach-Aigner A.R."/>
            <person name="Javad Rahimi M."/>
            <person name="Salim K.A."/>
            <person name="Chan C.M."/>
            <person name="Lim L.B.L."/>
            <person name="Cai F."/>
            <person name="Druzhinina I.S."/>
            <person name="U'Ren J.M."/>
            <person name="Derntl C."/>
        </authorList>
    </citation>
    <scope>NUCLEOTIDE SEQUENCE</scope>
    <source>
        <strain evidence="4">TUCIM 5799</strain>
    </source>
</reference>
<dbReference type="InterPro" id="IPR032466">
    <property type="entry name" value="Metal_Hydrolase"/>
</dbReference>
<keyword evidence="2" id="KW-0479">Metal-binding</keyword>
<organism evidence="4 5">
    <name type="scientific">Neoarthrinium moseri</name>
    <dbReference type="NCBI Taxonomy" id="1658444"/>
    <lineage>
        <taxon>Eukaryota</taxon>
        <taxon>Fungi</taxon>
        <taxon>Dikarya</taxon>
        <taxon>Ascomycota</taxon>
        <taxon>Pezizomycotina</taxon>
        <taxon>Sordariomycetes</taxon>
        <taxon>Xylariomycetidae</taxon>
        <taxon>Amphisphaeriales</taxon>
        <taxon>Apiosporaceae</taxon>
        <taxon>Neoarthrinium</taxon>
    </lineage>
</organism>
<keyword evidence="1 2" id="KW-0224">Dipeptidase</keyword>
<dbReference type="PROSITE" id="PS51365">
    <property type="entry name" value="RENAL_DIPEPTIDASE_2"/>
    <property type="match status" value="1"/>
</dbReference>
<keyword evidence="2" id="KW-0378">Hydrolase</keyword>
<keyword evidence="5" id="KW-1185">Reference proteome</keyword>
<dbReference type="GO" id="GO:0070573">
    <property type="term" value="F:metallodipeptidase activity"/>
    <property type="evidence" value="ECO:0007669"/>
    <property type="project" value="InterPro"/>
</dbReference>
<dbReference type="EC" id="3.4.13.19" evidence="2"/>
<dbReference type="GO" id="GO:0046872">
    <property type="term" value="F:metal ion binding"/>
    <property type="evidence" value="ECO:0007669"/>
    <property type="project" value="UniProtKB-UniRule"/>
</dbReference>
<keyword evidence="2" id="KW-0862">Zinc</keyword>
<dbReference type="EMBL" id="JAFIMR010000014">
    <property type="protein sequence ID" value="KAI1870129.1"/>
    <property type="molecule type" value="Genomic_DNA"/>
</dbReference>
<dbReference type="InterPro" id="IPR008257">
    <property type="entry name" value="Pept_M19"/>
</dbReference>
<proteinExistence type="inferred from homology"/>
<accession>A0A9P9WMC6</accession>
<dbReference type="GO" id="GO:0006508">
    <property type="term" value="P:proteolysis"/>
    <property type="evidence" value="ECO:0007669"/>
    <property type="project" value="UniProtKB-KW"/>
</dbReference>
<dbReference type="PANTHER" id="PTHR10443">
    <property type="entry name" value="MICROSOMAL DIPEPTIDASE"/>
    <property type="match status" value="1"/>
</dbReference>
<dbReference type="Gene3D" id="3.20.20.140">
    <property type="entry name" value="Metal-dependent hydrolases"/>
    <property type="match status" value="1"/>
</dbReference>
<keyword evidence="2" id="KW-0645">Protease</keyword>
<gene>
    <name evidence="4" type="ORF">JX265_006299</name>
</gene>
<evidence type="ECO:0000313" key="5">
    <source>
        <dbReference type="Proteomes" id="UP000829685"/>
    </source>
</evidence>
<feature type="region of interest" description="Disordered" evidence="3">
    <location>
        <begin position="1"/>
        <end position="33"/>
    </location>
</feature>
<dbReference type="Pfam" id="PF01244">
    <property type="entry name" value="Peptidase_M19"/>
    <property type="match status" value="1"/>
</dbReference>
<evidence type="ECO:0000256" key="2">
    <source>
        <dbReference type="RuleBase" id="RU341113"/>
    </source>
</evidence>
<comment type="similarity">
    <text evidence="2">Belongs to the metallo-dependent hydrolases superfamily. Peptidase M19 family.</text>
</comment>
<comment type="cofactor">
    <cofactor evidence="2">
        <name>Zn(2+)</name>
        <dbReference type="ChEBI" id="CHEBI:29105"/>
    </cofactor>
</comment>
<dbReference type="PANTHER" id="PTHR10443:SF12">
    <property type="entry name" value="DIPEPTIDASE"/>
    <property type="match status" value="1"/>
</dbReference>
<comment type="catalytic activity">
    <reaction evidence="2">
        <text>an L-aminoacyl-L-amino acid + H2O = 2 an L-alpha-amino acid</text>
        <dbReference type="Rhea" id="RHEA:48940"/>
        <dbReference type="ChEBI" id="CHEBI:15377"/>
        <dbReference type="ChEBI" id="CHEBI:59869"/>
        <dbReference type="ChEBI" id="CHEBI:77460"/>
        <dbReference type="EC" id="3.4.13.19"/>
    </reaction>
</comment>
<dbReference type="AlphaFoldDB" id="A0A9P9WMC6"/>
<sequence>MIDERRDVVITPQRGSDGGEPLDSSEADNSRTTQASLVLHPQSSDFDFFSRFRNPLLAAGFALLLSPLAFLRPGQTPDRPELIDGHNDLPWQLRIELKNRIYNANVDFTRLLGHTDIHRMRQGIVGGQFWSVYVDCDVQQQHFEDASRVVRDTLEQIDVIRRFIDEYPQHLQFKDLCNHTITLYFAFAH</sequence>
<keyword evidence="2" id="KW-0482">Metalloprotease</keyword>
<protein>
    <recommendedName>
        <fullName evidence="2">Dipeptidase</fullName>
        <ecNumber evidence="2">3.4.13.19</ecNumber>
    </recommendedName>
</protein>
<evidence type="ECO:0000313" key="4">
    <source>
        <dbReference type="EMBL" id="KAI1870129.1"/>
    </source>
</evidence>